<dbReference type="NCBIfam" id="NF041212">
    <property type="entry name" value="Uxx_star"/>
    <property type="match status" value="1"/>
</dbReference>
<dbReference type="SUPFAM" id="SSF52833">
    <property type="entry name" value="Thioredoxin-like"/>
    <property type="match status" value="1"/>
</dbReference>
<feature type="domain" description="Glutaredoxin" evidence="1">
    <location>
        <begin position="5"/>
        <end position="63"/>
    </location>
</feature>
<dbReference type="STRING" id="370438.PTH_1606"/>
<dbReference type="Proteomes" id="UP000006556">
    <property type="component" value="Chromosome"/>
</dbReference>
<dbReference type="NCBIfam" id="NF041114">
    <property type="entry name" value="gluta_UXX_star_1"/>
    <property type="match status" value="1"/>
</dbReference>
<gene>
    <name evidence="2" type="primary">GrxC</name>
    <name evidence="2" type="ordered locus">PTH_1606</name>
</gene>
<dbReference type="PROSITE" id="PS51354">
    <property type="entry name" value="GLUTAREDOXIN_2"/>
    <property type="match status" value="1"/>
</dbReference>
<protein>
    <submittedName>
        <fullName evidence="2">Glutaredoxin and related proteins</fullName>
    </submittedName>
</protein>
<accession>A5D1U3</accession>
<dbReference type="PANTHER" id="PTHR34386:SF1">
    <property type="entry name" value="GLUTAREDOXIN-LIKE PROTEIN NRDH"/>
    <property type="match status" value="1"/>
</dbReference>
<dbReference type="AlphaFoldDB" id="A5D1U3"/>
<dbReference type="Pfam" id="PF00462">
    <property type="entry name" value="Glutaredoxin"/>
    <property type="match status" value="1"/>
</dbReference>
<dbReference type="KEGG" id="pth:PTH_1606"/>
<dbReference type="InterPro" id="IPR002109">
    <property type="entry name" value="Glutaredoxin"/>
</dbReference>
<dbReference type="PANTHER" id="PTHR34386">
    <property type="entry name" value="GLUTAREDOXIN"/>
    <property type="match status" value="1"/>
</dbReference>
<reference evidence="3" key="1">
    <citation type="journal article" date="2008" name="Genome Res.">
        <title>The genome of Pelotomaculum thermopropionicum reveals niche-associated evolution in anaerobic microbiota.</title>
        <authorList>
            <person name="Kosaka T."/>
            <person name="Kato S."/>
            <person name="Shimoyama T."/>
            <person name="Ishii S."/>
            <person name="Abe T."/>
            <person name="Watanabe K."/>
        </authorList>
    </citation>
    <scope>NUCLEOTIDE SEQUENCE [LARGE SCALE GENOMIC DNA]</scope>
    <source>
        <strain evidence="3">DSM 13744 / JCM 10971 / SI</strain>
    </source>
</reference>
<dbReference type="CDD" id="cd02976">
    <property type="entry name" value="NrdH"/>
    <property type="match status" value="1"/>
</dbReference>
<dbReference type="GO" id="GO:0045454">
    <property type="term" value="P:cell redox homeostasis"/>
    <property type="evidence" value="ECO:0007669"/>
    <property type="project" value="TreeGrafter"/>
</dbReference>
<proteinExistence type="predicted"/>
<evidence type="ECO:0000259" key="1">
    <source>
        <dbReference type="Pfam" id="PF00462"/>
    </source>
</evidence>
<name>A5D1U3_PELTS</name>
<organism evidence="2 3">
    <name type="scientific">Pelotomaculum thermopropionicum (strain DSM 13744 / JCM 10971 / SI)</name>
    <dbReference type="NCBI Taxonomy" id="370438"/>
    <lineage>
        <taxon>Bacteria</taxon>
        <taxon>Bacillati</taxon>
        <taxon>Bacillota</taxon>
        <taxon>Clostridia</taxon>
        <taxon>Eubacteriales</taxon>
        <taxon>Desulfotomaculaceae</taxon>
        <taxon>Pelotomaculum</taxon>
    </lineage>
</organism>
<keyword evidence="3" id="KW-1185">Reference proteome</keyword>
<evidence type="ECO:0000313" key="2">
    <source>
        <dbReference type="EMBL" id="BAF59787.1"/>
    </source>
</evidence>
<dbReference type="Gene3D" id="3.40.30.10">
    <property type="entry name" value="Glutaredoxin"/>
    <property type="match status" value="1"/>
</dbReference>
<dbReference type="GO" id="GO:0009055">
    <property type="term" value="F:electron transfer activity"/>
    <property type="evidence" value="ECO:0007669"/>
    <property type="project" value="TreeGrafter"/>
</dbReference>
<dbReference type="InterPro" id="IPR051548">
    <property type="entry name" value="Grx-like_ET"/>
</dbReference>
<sequence length="71" mass="7826">MSAKVLVYGKEGCPYTLAAKKDLSQRKVPYSYYDVQKDQKAMQEMLKLTGGVRKVPVIVENGNVKIGFGGT</sequence>
<dbReference type="InterPro" id="IPR036249">
    <property type="entry name" value="Thioredoxin-like_sf"/>
</dbReference>
<dbReference type="eggNOG" id="COG0695">
    <property type="taxonomic scope" value="Bacteria"/>
</dbReference>
<dbReference type="EMBL" id="AP009389">
    <property type="protein sequence ID" value="BAF59787.1"/>
    <property type="molecule type" value="Genomic_DNA"/>
</dbReference>
<dbReference type="HOGENOM" id="CLU_026126_11_3_9"/>
<evidence type="ECO:0000313" key="3">
    <source>
        <dbReference type="Proteomes" id="UP000006556"/>
    </source>
</evidence>